<accession>A0A1H5Z3L0</accession>
<reference evidence="1 2" key="1">
    <citation type="submission" date="2016-10" db="EMBL/GenBank/DDBJ databases">
        <authorList>
            <person name="de Groot N.N."/>
        </authorList>
    </citation>
    <scope>NUCLEOTIDE SEQUENCE [LARGE SCALE GENOMIC DNA]</scope>
    <source>
        <strain evidence="1 2">DSM 26915</strain>
    </source>
</reference>
<proteinExistence type="predicted"/>
<organism evidence="1 2">
    <name type="scientific">Thalassococcus halodurans</name>
    <dbReference type="NCBI Taxonomy" id="373675"/>
    <lineage>
        <taxon>Bacteria</taxon>
        <taxon>Pseudomonadati</taxon>
        <taxon>Pseudomonadota</taxon>
        <taxon>Alphaproteobacteria</taxon>
        <taxon>Rhodobacterales</taxon>
        <taxon>Roseobacteraceae</taxon>
        <taxon>Thalassococcus</taxon>
    </lineage>
</organism>
<dbReference type="EMBL" id="FNUZ01000003">
    <property type="protein sequence ID" value="SEG30237.1"/>
    <property type="molecule type" value="Genomic_DNA"/>
</dbReference>
<evidence type="ECO:0000313" key="1">
    <source>
        <dbReference type="EMBL" id="SEG30237.1"/>
    </source>
</evidence>
<sequence>MKLVDFLEEFADGNGAKGQMPSQLKGADIQAFELSAYEQGYKAGWEDALQSQDNSIDAISAEFAQNLKDLSFTYHEAYTHVLRSLEPLFEQISKTLLPVILHESLGMQVSDVLTRQGRRIAPMSAEIAVSPSQLAVVEPLVAHDFGFPVTVAEDGSLKEGQADIRLGAVEEHIDLSEIVDGIRAAIVSFSRENRRAVMNG</sequence>
<evidence type="ECO:0000313" key="2">
    <source>
        <dbReference type="Proteomes" id="UP000236752"/>
    </source>
</evidence>
<keyword evidence="1" id="KW-0282">Flagellum</keyword>
<dbReference type="AlphaFoldDB" id="A0A1H5Z3L0"/>
<keyword evidence="1" id="KW-0966">Cell projection</keyword>
<keyword evidence="1" id="KW-0969">Cilium</keyword>
<gene>
    <name evidence="1" type="ORF">SAMN04488045_2373</name>
</gene>
<keyword evidence="2" id="KW-1185">Reference proteome</keyword>
<dbReference type="Proteomes" id="UP000236752">
    <property type="component" value="Unassembled WGS sequence"/>
</dbReference>
<dbReference type="OrthoDB" id="7870971at2"/>
<name>A0A1H5Z3L0_9RHOB</name>
<protein>
    <submittedName>
        <fullName evidence="1">Flagellar assembly protein FliH</fullName>
    </submittedName>
</protein>
<dbReference type="RefSeq" id="WP_103910687.1">
    <property type="nucleotide sequence ID" value="NZ_FNUZ01000003.1"/>
</dbReference>